<dbReference type="EMBL" id="AP027731">
    <property type="protein sequence ID" value="BDZ46699.1"/>
    <property type="molecule type" value="Genomic_DNA"/>
</dbReference>
<keyword evidence="5" id="KW-1185">Reference proteome</keyword>
<dbReference type="RefSeq" id="WP_286276706.1">
    <property type="nucleotide sequence ID" value="NZ_AP027731.1"/>
</dbReference>
<protein>
    <recommendedName>
        <fullName evidence="3">Anti-sigma K factor RskA C-terminal domain-containing protein</fullName>
    </recommendedName>
</protein>
<feature type="domain" description="Anti-sigma K factor RskA C-terminal" evidence="3">
    <location>
        <begin position="121"/>
        <end position="247"/>
    </location>
</feature>
<name>A0ABM8GEG8_9MICO</name>
<proteinExistence type="predicted"/>
<evidence type="ECO:0000256" key="1">
    <source>
        <dbReference type="SAM" id="MobiDB-lite"/>
    </source>
</evidence>
<sequence length="257" mass="26744">MSHIDPDVLALLALGEEVASPEELGHLTACAECRDEVAVLSRAATVGRATIGTGDLLEPAPRVWARIAEELELTPAVAGGFGAPSRAVTAAPADPSASADPVAPARPVAVLRRRRWLLPTAIAASVAVVAAGVFGVWELLRPARPDVLATAELDPFPDWQGAAGTATLEETANGERMVSVRFSAPADPDGYREIWLITSDATELVSLGIVEGDSGTFAVPAGIDTDRYDLVDISEEPLDGDPSHSGDSIVRGQLRAS</sequence>
<gene>
    <name evidence="4" type="ORF">GCM10025866_26080</name>
</gene>
<evidence type="ECO:0000313" key="4">
    <source>
        <dbReference type="EMBL" id="BDZ46699.1"/>
    </source>
</evidence>
<feature type="transmembrane region" description="Helical" evidence="2">
    <location>
        <begin position="116"/>
        <end position="137"/>
    </location>
</feature>
<evidence type="ECO:0000256" key="2">
    <source>
        <dbReference type="SAM" id="Phobius"/>
    </source>
</evidence>
<dbReference type="Pfam" id="PF10099">
    <property type="entry name" value="RskA_C"/>
    <property type="match status" value="1"/>
</dbReference>
<feature type="region of interest" description="Disordered" evidence="1">
    <location>
        <begin position="234"/>
        <end position="257"/>
    </location>
</feature>
<dbReference type="Proteomes" id="UP001321498">
    <property type="component" value="Chromosome"/>
</dbReference>
<dbReference type="InterPro" id="IPR018764">
    <property type="entry name" value="RskA_C"/>
</dbReference>
<keyword evidence="2" id="KW-0812">Transmembrane</keyword>
<organism evidence="4 5">
    <name type="scientific">Naasia aerilata</name>
    <dbReference type="NCBI Taxonomy" id="1162966"/>
    <lineage>
        <taxon>Bacteria</taxon>
        <taxon>Bacillati</taxon>
        <taxon>Actinomycetota</taxon>
        <taxon>Actinomycetes</taxon>
        <taxon>Micrococcales</taxon>
        <taxon>Microbacteriaceae</taxon>
        <taxon>Naasia</taxon>
    </lineage>
</organism>
<keyword evidence="2" id="KW-1133">Transmembrane helix</keyword>
<reference evidence="5" key="1">
    <citation type="journal article" date="2019" name="Int. J. Syst. Evol. Microbiol.">
        <title>The Global Catalogue of Microorganisms (GCM) 10K type strain sequencing project: providing services to taxonomists for standard genome sequencing and annotation.</title>
        <authorList>
            <consortium name="The Broad Institute Genomics Platform"/>
            <consortium name="The Broad Institute Genome Sequencing Center for Infectious Disease"/>
            <person name="Wu L."/>
            <person name="Ma J."/>
        </authorList>
    </citation>
    <scope>NUCLEOTIDE SEQUENCE [LARGE SCALE GENOMIC DNA]</scope>
    <source>
        <strain evidence="5">NBRC 108725</strain>
    </source>
</reference>
<keyword evidence="2" id="KW-0472">Membrane</keyword>
<evidence type="ECO:0000259" key="3">
    <source>
        <dbReference type="Pfam" id="PF10099"/>
    </source>
</evidence>
<evidence type="ECO:0000313" key="5">
    <source>
        <dbReference type="Proteomes" id="UP001321498"/>
    </source>
</evidence>
<accession>A0ABM8GEG8</accession>